<dbReference type="Gene3D" id="3.30.200.20">
    <property type="entry name" value="Phosphorylase Kinase, domain 1"/>
    <property type="match status" value="1"/>
</dbReference>
<dbReference type="CDD" id="cd05154">
    <property type="entry name" value="ACAD10_11_N-like"/>
    <property type="match status" value="1"/>
</dbReference>
<name>A0A0J7XJ36_9SPHN</name>
<reference evidence="2 3" key="1">
    <citation type="journal article" date="2015" name="G3 (Bethesda)">
        <title>Insights into Ongoing Evolution of the Hexachlorocyclohexane Catabolic Pathway from Comparative Genomics of Ten Sphingomonadaceae Strains.</title>
        <authorList>
            <person name="Pearce S.L."/>
            <person name="Oakeshott J.G."/>
            <person name="Pandey G."/>
        </authorList>
    </citation>
    <scope>NUCLEOTIDE SEQUENCE [LARGE SCALE GENOMIC DNA]</scope>
    <source>
        <strain evidence="2 3">LL02</strain>
    </source>
</reference>
<comment type="caution">
    <text evidence="2">The sequence shown here is derived from an EMBL/GenBank/DDBJ whole genome shotgun (WGS) entry which is preliminary data.</text>
</comment>
<dbReference type="PANTHER" id="PTHR21310:SF57">
    <property type="entry name" value="BLR2944 PROTEIN"/>
    <property type="match status" value="1"/>
</dbReference>
<gene>
    <name evidence="2" type="ORF">V474_02880</name>
</gene>
<protein>
    <recommendedName>
        <fullName evidence="1">Aminoglycoside phosphotransferase domain-containing protein</fullName>
    </recommendedName>
</protein>
<keyword evidence="3" id="KW-1185">Reference proteome</keyword>
<dbReference type="InterPro" id="IPR041726">
    <property type="entry name" value="ACAD10_11_N"/>
</dbReference>
<feature type="domain" description="Aminoglycoside phosphotransferase" evidence="1">
    <location>
        <begin position="35"/>
        <end position="266"/>
    </location>
</feature>
<evidence type="ECO:0000313" key="3">
    <source>
        <dbReference type="Proteomes" id="UP000052268"/>
    </source>
</evidence>
<dbReference type="PATRIC" id="fig|1114963.3.peg.4198"/>
<dbReference type="InterPro" id="IPR011009">
    <property type="entry name" value="Kinase-like_dom_sf"/>
</dbReference>
<evidence type="ECO:0000313" key="2">
    <source>
        <dbReference type="EMBL" id="KMS52011.1"/>
    </source>
</evidence>
<dbReference type="SUPFAM" id="SSF56112">
    <property type="entry name" value="Protein kinase-like (PK-like)"/>
    <property type="match status" value="1"/>
</dbReference>
<evidence type="ECO:0000259" key="1">
    <source>
        <dbReference type="Pfam" id="PF01636"/>
    </source>
</evidence>
<dbReference type="InterPro" id="IPR002575">
    <property type="entry name" value="Aminoglycoside_PTrfase"/>
</dbReference>
<proteinExistence type="predicted"/>
<accession>A0A0J7XJ36</accession>
<dbReference type="InterPro" id="IPR051678">
    <property type="entry name" value="AGP_Transferase"/>
</dbReference>
<dbReference type="PANTHER" id="PTHR21310">
    <property type="entry name" value="AMINOGLYCOSIDE PHOSPHOTRANSFERASE-RELATED-RELATED"/>
    <property type="match status" value="1"/>
</dbReference>
<dbReference type="Gene3D" id="3.90.1200.10">
    <property type="match status" value="1"/>
</dbReference>
<organism evidence="2 3">
    <name type="scientific">Novosphingobium barchaimii LL02</name>
    <dbReference type="NCBI Taxonomy" id="1114963"/>
    <lineage>
        <taxon>Bacteria</taxon>
        <taxon>Pseudomonadati</taxon>
        <taxon>Pseudomonadota</taxon>
        <taxon>Alphaproteobacteria</taxon>
        <taxon>Sphingomonadales</taxon>
        <taxon>Sphingomonadaceae</taxon>
        <taxon>Novosphingobium</taxon>
    </lineage>
</organism>
<dbReference type="EMBL" id="JACU01000010">
    <property type="protein sequence ID" value="KMS52011.1"/>
    <property type="molecule type" value="Genomic_DNA"/>
</dbReference>
<dbReference type="Pfam" id="PF01636">
    <property type="entry name" value="APH"/>
    <property type="match status" value="1"/>
</dbReference>
<dbReference type="AlphaFoldDB" id="A0A0J7XJ36"/>
<sequence>MAQASDVRVHGLARIYGGSSQETFRFHAAWNESGRAVERALILRRDATAGLVVAERDLEYNVYRALAGHGVPIPGVHFLELDAQWLDRPFFIMDLCPGKPGNPFIPGDPYDGHGEEIARQFWSIAGQLAAIDHRAVGLDSLRNGALAAGFWSSELDHWEAILDEGEAVREPAVRGALRWLRRNPPPDPLKPAIVHGDYRSGNFLFTPDGRISAILDWEMCHVGDPLEDIAWGLDPFWPMTRHLPLGDGLAAWEAASGMPVDREALRWWQLFSAVKACAIWTTAAASFASGRNREMTIALSGIRGGHFHRDLILRMMRERGAMG</sequence>
<dbReference type="Proteomes" id="UP000052268">
    <property type="component" value="Unassembled WGS sequence"/>
</dbReference>